<dbReference type="HOGENOM" id="CLU_633647_0_0_1"/>
<evidence type="ECO:0000313" key="4">
    <source>
        <dbReference type="Proteomes" id="UP000000759"/>
    </source>
</evidence>
<dbReference type="GO" id="GO:0003725">
    <property type="term" value="F:double-stranded RNA binding"/>
    <property type="evidence" value="ECO:0007669"/>
    <property type="project" value="TreeGrafter"/>
</dbReference>
<dbReference type="GO" id="GO:0005730">
    <property type="term" value="C:nucleolus"/>
    <property type="evidence" value="ECO:0007669"/>
    <property type="project" value="TreeGrafter"/>
</dbReference>
<feature type="domain" description="A to I editase" evidence="2">
    <location>
        <begin position="69"/>
        <end position="459"/>
    </location>
</feature>
<reference evidence="4" key="2">
    <citation type="submission" date="2008-08" db="EMBL/GenBank/DDBJ databases">
        <authorList>
            <consortium name="Diatom Consortium"/>
            <person name="Grigoriev I."/>
            <person name="Grimwood J."/>
            <person name="Kuo A."/>
            <person name="Otillar R.P."/>
            <person name="Salamov A."/>
            <person name="Detter J.C."/>
            <person name="Lindquist E."/>
            <person name="Shapiro H."/>
            <person name="Lucas S."/>
            <person name="Glavina del Rio T."/>
            <person name="Pitluck S."/>
            <person name="Rokhsar D."/>
            <person name="Bowler C."/>
        </authorList>
    </citation>
    <scope>GENOME REANNOTATION</scope>
    <source>
        <strain evidence="4">CCAP 1055/1</strain>
    </source>
</reference>
<dbReference type="GO" id="GO:0006396">
    <property type="term" value="P:RNA processing"/>
    <property type="evidence" value="ECO:0007669"/>
    <property type="project" value="InterPro"/>
</dbReference>
<protein>
    <recommendedName>
        <fullName evidence="2">A to I editase domain-containing protein</fullName>
    </recommendedName>
</protein>
<sequence length="509" mass="56121">MSSSTSGTFAVRHVEKRRISTCRFADRVAEMSVDRYRQLVPSEYRQAQQACLATFVAHEADSDRLWVIALGVGTKFLTEAVLESEQRDNSVYGTRVRDCHAEALARRALLRYLALEIETLVAPSDTEPSNAELQPPVRLLENCRALGTTNPLFRIRHGITLHMYTSSAPCGNAVLKKFATFQREVFRDLPPEQWPSEPHPPMPGHAIPFGQFALLVKHDATAAIGRPSLTIDPSTSASVLVESGTAPLDGKLETNRSASSGKGWPAQTTTDWCPPGTSTVWKQAGSIHTCSDKLLRWNLLGLQGSLMSSYLSAPVFATTLTVGRKLSNVCCRRAVCCRAVTKTSQRKPSNSPTFPKIHHPAILGTAVYLDETGIVDMASSRQAEGQDVRFHSTRCWVWCASGMTAVECLDGSTGFLWPEDTTDCQQRNKDGQRTTSLVCTLVLTELLVQLRGRTSSDALGTTKAVPQSLPDLLALKQRVSPRHEQTKQNLLSRHPLLRQWKQRGSRCTT</sequence>
<evidence type="ECO:0000256" key="1">
    <source>
        <dbReference type="SAM" id="MobiDB-lite"/>
    </source>
</evidence>
<dbReference type="SMART" id="SM00552">
    <property type="entry name" value="ADEAMc"/>
    <property type="match status" value="1"/>
</dbReference>
<dbReference type="GO" id="GO:0005737">
    <property type="term" value="C:cytoplasm"/>
    <property type="evidence" value="ECO:0007669"/>
    <property type="project" value="TreeGrafter"/>
</dbReference>
<dbReference type="RefSeq" id="XP_002186125.1">
    <property type="nucleotide sequence ID" value="XM_002186089.1"/>
</dbReference>
<dbReference type="GO" id="GO:0008251">
    <property type="term" value="F:tRNA-specific adenosine deaminase activity"/>
    <property type="evidence" value="ECO:0007669"/>
    <property type="project" value="TreeGrafter"/>
</dbReference>
<dbReference type="PANTHER" id="PTHR10910:SF62">
    <property type="entry name" value="AT07585P-RELATED"/>
    <property type="match status" value="1"/>
</dbReference>
<dbReference type="GeneID" id="7204225"/>
<dbReference type="OMA" id="ENCRALG"/>
<keyword evidence="4" id="KW-1185">Reference proteome</keyword>
<dbReference type="InParanoid" id="B5Y556"/>
<dbReference type="eggNOG" id="KOG2777">
    <property type="taxonomic scope" value="Eukaryota"/>
</dbReference>
<reference evidence="3 4" key="1">
    <citation type="journal article" date="2008" name="Nature">
        <title>The Phaeodactylum genome reveals the evolutionary history of diatom genomes.</title>
        <authorList>
            <person name="Bowler C."/>
            <person name="Allen A.E."/>
            <person name="Badger J.H."/>
            <person name="Grimwood J."/>
            <person name="Jabbari K."/>
            <person name="Kuo A."/>
            <person name="Maheswari U."/>
            <person name="Martens C."/>
            <person name="Maumus F."/>
            <person name="Otillar R.P."/>
            <person name="Rayko E."/>
            <person name="Salamov A."/>
            <person name="Vandepoele K."/>
            <person name="Beszteri B."/>
            <person name="Gruber A."/>
            <person name="Heijde M."/>
            <person name="Katinka M."/>
            <person name="Mock T."/>
            <person name="Valentin K."/>
            <person name="Verret F."/>
            <person name="Berges J.A."/>
            <person name="Brownlee C."/>
            <person name="Cadoret J.P."/>
            <person name="Chiovitti A."/>
            <person name="Choi C.J."/>
            <person name="Coesel S."/>
            <person name="De Martino A."/>
            <person name="Detter J.C."/>
            <person name="Durkin C."/>
            <person name="Falciatore A."/>
            <person name="Fournet J."/>
            <person name="Haruta M."/>
            <person name="Huysman M.J."/>
            <person name="Jenkins B.D."/>
            <person name="Jiroutova K."/>
            <person name="Jorgensen R.E."/>
            <person name="Joubert Y."/>
            <person name="Kaplan A."/>
            <person name="Kroger N."/>
            <person name="Kroth P.G."/>
            <person name="La Roche J."/>
            <person name="Lindquist E."/>
            <person name="Lommer M."/>
            <person name="Martin-Jezequel V."/>
            <person name="Lopez P.J."/>
            <person name="Lucas S."/>
            <person name="Mangogna M."/>
            <person name="McGinnis K."/>
            <person name="Medlin L.K."/>
            <person name="Montsant A."/>
            <person name="Oudot-Le Secq M.P."/>
            <person name="Napoli C."/>
            <person name="Obornik M."/>
            <person name="Parker M.S."/>
            <person name="Petit J.L."/>
            <person name="Porcel B.M."/>
            <person name="Poulsen N."/>
            <person name="Robison M."/>
            <person name="Rychlewski L."/>
            <person name="Rynearson T.A."/>
            <person name="Schmutz J."/>
            <person name="Shapiro H."/>
            <person name="Siaut M."/>
            <person name="Stanley M."/>
            <person name="Sussman M.R."/>
            <person name="Taylor A.R."/>
            <person name="Vardi A."/>
            <person name="von Dassow P."/>
            <person name="Vyverman W."/>
            <person name="Willis A."/>
            <person name="Wyrwicz L.S."/>
            <person name="Rokhsar D.S."/>
            <person name="Weissenbach J."/>
            <person name="Armbrust E.V."/>
            <person name="Green B.R."/>
            <person name="Van de Peer Y."/>
            <person name="Grigoriev I.V."/>
        </authorList>
    </citation>
    <scope>NUCLEOTIDE SEQUENCE [LARGE SCALE GENOMIC DNA]</scope>
    <source>
        <strain evidence="3 4">CCAP 1055/1</strain>
    </source>
</reference>
<evidence type="ECO:0000259" key="2">
    <source>
        <dbReference type="PROSITE" id="PS50141"/>
    </source>
</evidence>
<name>B5Y556_PHATC</name>
<organism evidence="3 4">
    <name type="scientific">Phaeodactylum tricornutum (strain CCAP 1055/1)</name>
    <dbReference type="NCBI Taxonomy" id="556484"/>
    <lineage>
        <taxon>Eukaryota</taxon>
        <taxon>Sar</taxon>
        <taxon>Stramenopiles</taxon>
        <taxon>Ochrophyta</taxon>
        <taxon>Bacillariophyta</taxon>
        <taxon>Bacillariophyceae</taxon>
        <taxon>Bacillariophycidae</taxon>
        <taxon>Naviculales</taxon>
        <taxon>Phaeodactylaceae</taxon>
        <taxon>Phaeodactylum</taxon>
    </lineage>
</organism>
<evidence type="ECO:0000313" key="3">
    <source>
        <dbReference type="EMBL" id="ACI65595.1"/>
    </source>
</evidence>
<dbReference type="Proteomes" id="UP000000759">
    <property type="component" value="Chromosome 3"/>
</dbReference>
<dbReference type="InterPro" id="IPR002466">
    <property type="entry name" value="A_deamin"/>
</dbReference>
<accession>B5Y556</accession>
<feature type="region of interest" description="Disordered" evidence="1">
    <location>
        <begin position="250"/>
        <end position="269"/>
    </location>
</feature>
<dbReference type="Pfam" id="PF02137">
    <property type="entry name" value="A_deamin"/>
    <property type="match status" value="1"/>
</dbReference>
<dbReference type="EMBL" id="CP001142">
    <property type="protein sequence ID" value="ACI65595.1"/>
    <property type="molecule type" value="Genomic_DNA"/>
</dbReference>
<dbReference type="PANTHER" id="PTHR10910">
    <property type="entry name" value="EUKARYOTE SPECIFIC DSRNA BINDING PROTEIN"/>
    <property type="match status" value="1"/>
</dbReference>
<dbReference type="PROSITE" id="PS50141">
    <property type="entry name" value="A_DEAMIN_EDITASE"/>
    <property type="match status" value="1"/>
</dbReference>
<dbReference type="KEGG" id="pti:PHATR_44038"/>
<dbReference type="GO" id="GO:0006382">
    <property type="term" value="P:adenosine to inosine editing"/>
    <property type="evidence" value="ECO:0007669"/>
    <property type="project" value="TreeGrafter"/>
</dbReference>
<dbReference type="PaxDb" id="2850-Phatr44038"/>
<dbReference type="OrthoDB" id="47001at2759"/>
<feature type="compositionally biased region" description="Polar residues" evidence="1">
    <location>
        <begin position="255"/>
        <end position="269"/>
    </location>
</feature>
<dbReference type="GO" id="GO:0003726">
    <property type="term" value="F:double-stranded RNA adenosine deaminase activity"/>
    <property type="evidence" value="ECO:0007669"/>
    <property type="project" value="TreeGrafter"/>
</dbReference>
<dbReference type="AlphaFoldDB" id="B5Y556"/>
<dbReference type="STRING" id="556484.B5Y556"/>
<proteinExistence type="predicted"/>
<gene>
    <name evidence="3" type="ORF">PHATR_44038</name>
</gene>